<name>A0ABQ2NSA1_9BACI</name>
<accession>A0ABQ2NSA1</accession>
<organism evidence="1 2">
    <name type="scientific">Oceanobacillus neutriphilus</name>
    <dbReference type="NCBI Taxonomy" id="531815"/>
    <lineage>
        <taxon>Bacteria</taxon>
        <taxon>Bacillati</taxon>
        <taxon>Bacillota</taxon>
        <taxon>Bacilli</taxon>
        <taxon>Bacillales</taxon>
        <taxon>Bacillaceae</taxon>
        <taxon>Oceanobacillus</taxon>
    </lineage>
</organism>
<evidence type="ECO:0000313" key="1">
    <source>
        <dbReference type="EMBL" id="GGP08637.1"/>
    </source>
</evidence>
<evidence type="ECO:0000313" key="2">
    <source>
        <dbReference type="Proteomes" id="UP000641206"/>
    </source>
</evidence>
<comment type="caution">
    <text evidence="1">The sequence shown here is derived from an EMBL/GenBank/DDBJ whole genome shotgun (WGS) entry which is preliminary data.</text>
</comment>
<dbReference type="Proteomes" id="UP000641206">
    <property type="component" value="Unassembled WGS sequence"/>
</dbReference>
<dbReference type="EMBL" id="BMLW01000002">
    <property type="protein sequence ID" value="GGP08637.1"/>
    <property type="molecule type" value="Genomic_DNA"/>
</dbReference>
<keyword evidence="2" id="KW-1185">Reference proteome</keyword>
<reference evidence="2" key="1">
    <citation type="journal article" date="2019" name="Int. J. Syst. Evol. Microbiol.">
        <title>The Global Catalogue of Microorganisms (GCM) 10K type strain sequencing project: providing services to taxonomists for standard genome sequencing and annotation.</title>
        <authorList>
            <consortium name="The Broad Institute Genomics Platform"/>
            <consortium name="The Broad Institute Genome Sequencing Center for Infectious Disease"/>
            <person name="Wu L."/>
            <person name="Ma J."/>
        </authorList>
    </citation>
    <scope>NUCLEOTIDE SEQUENCE [LARGE SCALE GENOMIC DNA]</scope>
    <source>
        <strain evidence="2">CGMCC 1.7693</strain>
    </source>
</reference>
<proteinExistence type="predicted"/>
<gene>
    <name evidence="1" type="ORF">GCM10011346_09470</name>
</gene>
<sequence length="39" mass="4584">MNDMCYTTNNLIVRASNTGFMSKLHNLYHRLELLSEQPK</sequence>
<protein>
    <submittedName>
        <fullName evidence="1">Uncharacterized protein</fullName>
    </submittedName>
</protein>